<evidence type="ECO:0008006" key="5">
    <source>
        <dbReference type="Google" id="ProtNLM"/>
    </source>
</evidence>
<keyword evidence="2" id="KW-0732">Signal</keyword>
<feature type="compositionally biased region" description="Basic residues" evidence="1">
    <location>
        <begin position="166"/>
        <end position="210"/>
    </location>
</feature>
<dbReference type="RefSeq" id="WP_172343476.1">
    <property type="nucleotide sequence ID" value="NZ_CASYYZ010000017.1"/>
</dbReference>
<protein>
    <recommendedName>
        <fullName evidence="5">DUF3300 domain-containing protein</fullName>
    </recommendedName>
</protein>
<dbReference type="Proteomes" id="UP000820977">
    <property type="component" value="Unassembled WGS sequence"/>
</dbReference>
<evidence type="ECO:0000256" key="1">
    <source>
        <dbReference type="SAM" id="MobiDB-lite"/>
    </source>
</evidence>
<gene>
    <name evidence="3" type="ORF">HPS54_00150</name>
</gene>
<feature type="chain" id="PRO_5047033267" description="DUF3300 domain-containing protein" evidence="2">
    <location>
        <begin position="21"/>
        <end position="210"/>
    </location>
</feature>
<evidence type="ECO:0000313" key="3">
    <source>
        <dbReference type="EMBL" id="NPE23941.1"/>
    </source>
</evidence>
<evidence type="ECO:0000256" key="2">
    <source>
        <dbReference type="SAM" id="SignalP"/>
    </source>
</evidence>
<accession>A0ABX2AXG6</accession>
<organism evidence="3 4">
    <name type="scientific">Xylanibacter caecicola</name>
    <dbReference type="NCBI Taxonomy" id="2736294"/>
    <lineage>
        <taxon>Bacteria</taxon>
        <taxon>Pseudomonadati</taxon>
        <taxon>Bacteroidota</taxon>
        <taxon>Bacteroidia</taxon>
        <taxon>Bacteroidales</taxon>
        <taxon>Prevotellaceae</taxon>
        <taxon>Xylanibacter</taxon>
    </lineage>
</organism>
<feature type="region of interest" description="Disordered" evidence="1">
    <location>
        <begin position="158"/>
        <end position="210"/>
    </location>
</feature>
<proteinExistence type="predicted"/>
<reference evidence="3 4" key="1">
    <citation type="submission" date="2020-05" db="EMBL/GenBank/DDBJ databases">
        <title>Distinct polysaccharide utilization as determinants for interspecies competition between intestinal Prevotella spp.</title>
        <authorList>
            <person name="Galvez E.J.C."/>
            <person name="Iljazovic A."/>
            <person name="Strowig T."/>
        </authorList>
    </citation>
    <scope>NUCLEOTIDE SEQUENCE [LARGE SCALE GENOMIC DNA]</scope>
    <source>
        <strain evidence="3 4">PCHR</strain>
    </source>
</reference>
<feature type="signal peptide" evidence="2">
    <location>
        <begin position="1"/>
        <end position="20"/>
    </location>
</feature>
<name>A0ABX2AXG6_9BACT</name>
<keyword evidence="4" id="KW-1185">Reference proteome</keyword>
<comment type="caution">
    <text evidence="3">The sequence shown here is derived from an EMBL/GenBank/DDBJ whole genome shotgun (WGS) entry which is preliminary data.</text>
</comment>
<dbReference type="EMBL" id="JABKKJ010000001">
    <property type="protein sequence ID" value="NPE23941.1"/>
    <property type="molecule type" value="Genomic_DNA"/>
</dbReference>
<evidence type="ECO:0000313" key="4">
    <source>
        <dbReference type="Proteomes" id="UP000820977"/>
    </source>
</evidence>
<sequence length="210" mass="24917">MKKMLFMLATLFMMTVPANAMSYKTARAEALFLTDKMAYELKLNDMQRNAIYEINLDYMMSLNNSGDIYGSYWTHRNLDISYVLNSSQYRLFRAADYFFRPVYWKSGWKHSIYTRYKNRSHFYYGHPSGYKSYKGAHCWHKNGNKSWYKGRKFDNGKHFGNTVRPGNRHHSANKGNSSRRHEKPGKDMKKKHGDGKDKHHRSDGKRHFGR</sequence>